<evidence type="ECO:0000313" key="2">
    <source>
        <dbReference type="Proteomes" id="UP001218788"/>
    </source>
</evidence>
<dbReference type="EMBL" id="JAQQXP010000001">
    <property type="protein sequence ID" value="MDC8829717.1"/>
    <property type="molecule type" value="Genomic_DNA"/>
</dbReference>
<name>A0ABT5L1H6_9ALTE</name>
<gene>
    <name evidence="1" type="primary">pglZ</name>
    <name evidence="1" type="ORF">OIK42_02965</name>
</gene>
<proteinExistence type="predicted"/>
<evidence type="ECO:0000313" key="1">
    <source>
        <dbReference type="EMBL" id="MDC8829717.1"/>
    </source>
</evidence>
<organism evidence="1 2">
    <name type="scientific">Alteromonas gilva</name>
    <dbReference type="NCBI Taxonomy" id="2987522"/>
    <lineage>
        <taxon>Bacteria</taxon>
        <taxon>Pseudomonadati</taxon>
        <taxon>Pseudomonadota</taxon>
        <taxon>Gammaproteobacteria</taxon>
        <taxon>Alteromonadales</taxon>
        <taxon>Alteromonadaceae</taxon>
        <taxon>Alteromonas/Salinimonas group</taxon>
        <taxon>Alteromonas</taxon>
    </lineage>
</organism>
<dbReference type="SUPFAM" id="SSF53649">
    <property type="entry name" value="Alkaline phosphatase-like"/>
    <property type="match status" value="1"/>
</dbReference>
<dbReference type="Proteomes" id="UP001218788">
    <property type="component" value="Unassembled WGS sequence"/>
</dbReference>
<dbReference type="InterPro" id="IPR014060">
    <property type="entry name" value="PglZ"/>
</dbReference>
<dbReference type="InterPro" id="IPR017850">
    <property type="entry name" value="Alkaline_phosphatase_core_sf"/>
</dbReference>
<dbReference type="RefSeq" id="WP_273638249.1">
    <property type="nucleotide sequence ID" value="NZ_JAQQXP010000001.1"/>
</dbReference>
<protein>
    <submittedName>
        <fullName evidence="1">BREX-1 system phosphatase PglZ type A</fullName>
    </submittedName>
</protein>
<sequence>MDLLKIKEGILAKSNHCRIVFWLDEDQEFTEQLTDIRVAMKEHEIKLIEIDALSQLEVKQRIELKQPNANFLLYSNKPVNSPTRDWLYDIRQYASHFYADSSAMILNELGMRMEFRQVINHYKRFFGNKQRYTKLKKLLPDNADKVLLELAMIAVLLKVESVSFNAVIHQLFDAYAHKPEDANQLLDELEKYDLAKPFWSFVVAEFGYVEPALWQSDDISIKDADKAKQPSLHELFIKLLVTDCFQALQAGGVDAANSQFGQSLSAHILPMRLDRNVYDQLPTELQDKMANAAAKRAGIINFVANWRENRTLASSYNTIASDIAAELEISSKLAELTHPEKLLHVETFKEADQQLLKTLAKDLPAFTRTEVDDWITTRLRGHWSVATENFAPMYKALKAARHFYELKEKHADGFDFQSCKQMYAAYTEELYQFDYAYRVFCENCIELNKTDGGDLLKATGLVDDIERLYVDWYLHDLAVDWGKLVDNESLLDSWKLTGVNNQQDFFNQEVGSLLSNGPVKRVFVIISDALRYEVASEIGQQINDEKRYQAKLHSQLGVVPSYTQLGMGSLLPHKTMTAHLGKTLEYRADGLSVHGLENRNKILAKHKGAAFKANDVLNWTNQEGREKVRDLEVVYIYHDNIDAIGDKHATENLTFEAARDAISEIKNLVSRIINRLNGSRVIVTADHGFLFKMTDVTDSDKTSLKVKPDGAVEAKKRYVIGSKLLTDSYYWTGRLVNTAGIDATSGDDAEFMVPRGSNRFNFVGGAKFIHGGIMPQEICVPLLHVRELDTKAQTKHAKQKVGVVPLNSPVRIVSNIDRIQLLQTDAVGEKFKARELELWIESPEGMRVSAIEKVLFDSASEKLDERKRNVSVKLEGSGFDRNLSYKLILKDTDASQSMATHTVTIDLAIEDDFF</sequence>
<reference evidence="1 2" key="1">
    <citation type="submission" date="2022-10" db="EMBL/GenBank/DDBJ databases">
        <title>Alteromonas sp. chi3 Genome sequencing.</title>
        <authorList>
            <person name="Park S."/>
        </authorList>
    </citation>
    <scope>NUCLEOTIDE SEQUENCE [LARGE SCALE GENOMIC DNA]</scope>
    <source>
        <strain evidence="2">chi3</strain>
    </source>
</reference>
<dbReference type="NCBIfam" id="TIGR02687">
    <property type="entry name" value="BREX-1 system phosphatase PglZ type A"/>
    <property type="match status" value="1"/>
</dbReference>
<dbReference type="Gene3D" id="3.40.720.10">
    <property type="entry name" value="Alkaline Phosphatase, subunit A"/>
    <property type="match status" value="1"/>
</dbReference>
<keyword evidence="2" id="KW-1185">Reference proteome</keyword>
<comment type="caution">
    <text evidence="1">The sequence shown here is derived from an EMBL/GenBank/DDBJ whole genome shotgun (WGS) entry which is preliminary data.</text>
</comment>
<dbReference type="Pfam" id="PF08665">
    <property type="entry name" value="PglZ"/>
    <property type="match status" value="1"/>
</dbReference>
<accession>A0ABT5L1H6</accession>